<evidence type="ECO:0000256" key="1">
    <source>
        <dbReference type="RuleBase" id="RU366025"/>
    </source>
</evidence>
<feature type="region of interest" description="Disordered" evidence="2">
    <location>
        <begin position="229"/>
        <end position="344"/>
    </location>
</feature>
<dbReference type="InterPro" id="IPR033815">
    <property type="entry name" value="USP1"/>
</dbReference>
<feature type="domain" description="USP" evidence="3">
    <location>
        <begin position="79"/>
        <end position="781"/>
    </location>
</feature>
<dbReference type="GO" id="GO:0006508">
    <property type="term" value="P:proteolysis"/>
    <property type="evidence" value="ECO:0007669"/>
    <property type="project" value="UniProtKB-KW"/>
</dbReference>
<protein>
    <recommendedName>
        <fullName evidence="1">Ubiquitin carboxyl-terminal hydrolase</fullName>
        <ecNumber evidence="1">3.4.19.12</ecNumber>
    </recommendedName>
</protein>
<comment type="catalytic activity">
    <reaction evidence="1">
        <text>Thiol-dependent hydrolysis of ester, thioester, amide, peptide and isopeptide bonds formed by the C-terminal Gly of ubiquitin (a 76-residue protein attached to proteins as an intracellular targeting signal).</text>
        <dbReference type="EC" id="3.4.19.12"/>
    </reaction>
</comment>
<feature type="compositionally biased region" description="Polar residues" evidence="2">
    <location>
        <begin position="239"/>
        <end position="248"/>
    </location>
</feature>
<sequence>MPGVLPGDSARASPSKKNRLSLKLFQKKEAKRVLDFIEAQENEPKGAEFRGAEIDQVVPAAQPPSLVSCEKKDNMLPFVGLNNLGNTCYLNSVLQVLYFCPGFKTGVKHLYNIISKKRESSKDEGEQKAEKGSCKEDPLASYELICSLHSLILSVEQLQASFLLNPEKYTDELATQPRRLLNTLRELNPMYEGYLQHDAQEVLQCILGNIQETCQLLKKEELNKLPVEEPAAELEEKPSQNCESNGSVSPAEEEDPSPGSHGGDAAKEKLLRGSGKRKSDAEGGNAKKKSKVSKEQIAAEENQRQTRSKRKAMGEKMENQTDAIAKCSGEGESAKPTQKKSRLRLNWLKSSCKQPSILSKFYSLGKLTTNLGSKEPGKEYDCEFEESAVKFGNGDSKEEYHEPASPVESHHGKGTEKEPKKEGTELAVFELVEKLFQGQLVLRTRCLECECFTERREDFQDISVPVQEDELSKSEESSEISPEPKTEMKTLKWAISQFASVERIVGEDKYFCENCHHYTEAERSLLFDKMPEVITIHLKCFAASGLEFDCYGGLSKINTPLLTPLRLSLEEWSTRPTNDTYGLFAVVMHSGITISSGHYTASVKVTDLQSLELDRGTFLPEPAYAAALKPEPLTEEEARAVAEDYDDGEVSFRLKVLGKKNVEAVGLLGGQKSKADCELCASKQPNPEKPLSVAPEPRGEPSAQPRAEQGEPPALVANGLENKALENKALYVLQSLKEYEGKWLLFDDSEVKVTEEKDFLNSLSPTSSSTSTPYLLFYKKI</sequence>
<dbReference type="EC" id="3.4.19.12" evidence="1"/>
<proteinExistence type="inferred from homology"/>
<keyword evidence="1" id="KW-0788">Thiol protease</keyword>
<organism evidence="4 5">
    <name type="scientific">Emberiza fucata</name>
    <dbReference type="NCBI Taxonomy" id="337179"/>
    <lineage>
        <taxon>Eukaryota</taxon>
        <taxon>Metazoa</taxon>
        <taxon>Chordata</taxon>
        <taxon>Craniata</taxon>
        <taxon>Vertebrata</taxon>
        <taxon>Euteleostomi</taxon>
        <taxon>Archelosauria</taxon>
        <taxon>Archosauria</taxon>
        <taxon>Dinosauria</taxon>
        <taxon>Saurischia</taxon>
        <taxon>Theropoda</taxon>
        <taxon>Coelurosauria</taxon>
        <taxon>Aves</taxon>
        <taxon>Neognathae</taxon>
        <taxon>Neoaves</taxon>
        <taxon>Telluraves</taxon>
        <taxon>Australaves</taxon>
        <taxon>Passeriformes</taxon>
        <taxon>Passeroidea</taxon>
        <taxon>Fringillidae</taxon>
        <taxon>Emberizinae</taxon>
        <taxon>Emberizini</taxon>
        <taxon>Emberiza</taxon>
    </lineage>
</organism>
<dbReference type="GO" id="GO:0016579">
    <property type="term" value="P:protein deubiquitination"/>
    <property type="evidence" value="ECO:0007669"/>
    <property type="project" value="InterPro"/>
</dbReference>
<dbReference type="InterPro" id="IPR018200">
    <property type="entry name" value="USP_CS"/>
</dbReference>
<dbReference type="CDD" id="cd02671">
    <property type="entry name" value="Peptidase_C19O"/>
    <property type="match status" value="1"/>
</dbReference>
<dbReference type="PANTHER" id="PTHR24006:SF905">
    <property type="entry name" value="UBIQUITIN CARBOXYL-TERMINAL HYDROLASE 1"/>
    <property type="match status" value="1"/>
</dbReference>
<evidence type="ECO:0000313" key="4">
    <source>
        <dbReference type="EMBL" id="NWR25352.1"/>
    </source>
</evidence>
<evidence type="ECO:0000259" key="3">
    <source>
        <dbReference type="PROSITE" id="PS50235"/>
    </source>
</evidence>
<dbReference type="GO" id="GO:0005634">
    <property type="term" value="C:nucleus"/>
    <property type="evidence" value="ECO:0007669"/>
    <property type="project" value="TreeGrafter"/>
</dbReference>
<dbReference type="GO" id="GO:0006282">
    <property type="term" value="P:regulation of DNA repair"/>
    <property type="evidence" value="ECO:0007669"/>
    <property type="project" value="InterPro"/>
</dbReference>
<dbReference type="PROSITE" id="PS00973">
    <property type="entry name" value="USP_2"/>
    <property type="match status" value="1"/>
</dbReference>
<dbReference type="AlphaFoldDB" id="A0A7K4VSD3"/>
<dbReference type="Gene3D" id="3.90.70.10">
    <property type="entry name" value="Cysteine proteinases"/>
    <property type="match status" value="2"/>
</dbReference>
<accession>A0A7K4VSD3</accession>
<feature type="compositionally biased region" description="Basic and acidic residues" evidence="2">
    <location>
        <begin position="395"/>
        <end position="421"/>
    </location>
</feature>
<dbReference type="PROSITE" id="PS00972">
    <property type="entry name" value="USP_1"/>
    <property type="match status" value="1"/>
</dbReference>
<comment type="caution">
    <text evidence="4">The sequence shown here is derived from an EMBL/GenBank/DDBJ whole genome shotgun (WGS) entry which is preliminary data.</text>
</comment>
<gene>
    <name evidence="4" type="primary">Usp1</name>
    <name evidence="4" type="ORF">EMBFUC_R11356</name>
</gene>
<comment type="similarity">
    <text evidence="1">Belongs to the peptidase C19 family.</text>
</comment>
<dbReference type="InterPro" id="IPR050164">
    <property type="entry name" value="Peptidase_C19"/>
</dbReference>
<feature type="region of interest" description="Disordered" evidence="2">
    <location>
        <begin position="682"/>
        <end position="711"/>
    </location>
</feature>
<dbReference type="SUPFAM" id="SSF54001">
    <property type="entry name" value="Cysteine proteinases"/>
    <property type="match status" value="1"/>
</dbReference>
<dbReference type="InterPro" id="IPR001394">
    <property type="entry name" value="Peptidase_C19_UCH"/>
</dbReference>
<dbReference type="GO" id="GO:0004197">
    <property type="term" value="F:cysteine-type endopeptidase activity"/>
    <property type="evidence" value="ECO:0007669"/>
    <property type="project" value="InterPro"/>
</dbReference>
<dbReference type="PROSITE" id="PS50235">
    <property type="entry name" value="USP_3"/>
    <property type="match status" value="1"/>
</dbReference>
<keyword evidence="1 4" id="KW-0378">Hydrolase</keyword>
<dbReference type="GO" id="GO:0005829">
    <property type="term" value="C:cytosol"/>
    <property type="evidence" value="ECO:0007669"/>
    <property type="project" value="TreeGrafter"/>
</dbReference>
<reference evidence="4 5" key="1">
    <citation type="submission" date="2019-09" db="EMBL/GenBank/DDBJ databases">
        <title>Bird 10,000 Genomes (B10K) Project - Family phase.</title>
        <authorList>
            <person name="Zhang G."/>
        </authorList>
    </citation>
    <scope>NUCLEOTIDE SEQUENCE [LARGE SCALE GENOMIC DNA]</scope>
    <source>
        <strain evidence="4">B10K-DU-015-11</strain>
        <tissue evidence="4">Mixed tissue sample</tissue>
    </source>
</reference>
<name>A0A7K4VSD3_9EMBE</name>
<keyword evidence="5" id="KW-1185">Reference proteome</keyword>
<dbReference type="PANTHER" id="PTHR24006">
    <property type="entry name" value="UBIQUITIN CARBOXYL-TERMINAL HYDROLASE"/>
    <property type="match status" value="1"/>
</dbReference>
<feature type="non-terminal residue" evidence="4">
    <location>
        <position position="781"/>
    </location>
</feature>
<dbReference type="InterPro" id="IPR028889">
    <property type="entry name" value="USP"/>
</dbReference>
<dbReference type="Pfam" id="PF00443">
    <property type="entry name" value="UCH"/>
    <property type="match status" value="1"/>
</dbReference>
<dbReference type="EMBL" id="VYZJ01003036">
    <property type="protein sequence ID" value="NWR25352.1"/>
    <property type="molecule type" value="Genomic_DNA"/>
</dbReference>
<keyword evidence="1" id="KW-0833">Ubl conjugation pathway</keyword>
<evidence type="ECO:0000313" key="5">
    <source>
        <dbReference type="Proteomes" id="UP000580681"/>
    </source>
</evidence>
<dbReference type="FunFam" id="3.90.70.10:FF:000544">
    <property type="entry name" value="Uncharacterized protein"/>
    <property type="match status" value="1"/>
</dbReference>
<feature type="non-terminal residue" evidence="4">
    <location>
        <position position="1"/>
    </location>
</feature>
<dbReference type="GO" id="GO:0004843">
    <property type="term" value="F:cysteine-type deubiquitinase activity"/>
    <property type="evidence" value="ECO:0007669"/>
    <property type="project" value="UniProtKB-UniRule"/>
</dbReference>
<feature type="region of interest" description="Disordered" evidence="2">
    <location>
        <begin position="393"/>
        <end position="421"/>
    </location>
</feature>
<keyword evidence="1" id="KW-0645">Protease</keyword>
<dbReference type="InterPro" id="IPR038765">
    <property type="entry name" value="Papain-like_cys_pep_sf"/>
</dbReference>
<feature type="compositionally biased region" description="Basic and acidic residues" evidence="2">
    <location>
        <begin position="264"/>
        <end position="281"/>
    </location>
</feature>
<dbReference type="Proteomes" id="UP000580681">
    <property type="component" value="Unassembled WGS sequence"/>
</dbReference>
<evidence type="ECO:0000256" key="2">
    <source>
        <dbReference type="SAM" id="MobiDB-lite"/>
    </source>
</evidence>